<feature type="chain" id="PRO_5011442009" description="Lipoprotein" evidence="2">
    <location>
        <begin position="26"/>
        <end position="219"/>
    </location>
</feature>
<keyword evidence="2" id="KW-0732">Signal</keyword>
<organism evidence="3 4">
    <name type="scientific">Cohaesibacter marisflavi</name>
    <dbReference type="NCBI Taxonomy" id="655353"/>
    <lineage>
        <taxon>Bacteria</taxon>
        <taxon>Pseudomonadati</taxon>
        <taxon>Pseudomonadota</taxon>
        <taxon>Alphaproteobacteria</taxon>
        <taxon>Hyphomicrobiales</taxon>
        <taxon>Cohaesibacteraceae</taxon>
    </lineage>
</organism>
<feature type="compositionally biased region" description="Low complexity" evidence="1">
    <location>
        <begin position="41"/>
        <end position="54"/>
    </location>
</feature>
<gene>
    <name evidence="3" type="ORF">SAMN04488056_103300</name>
</gene>
<dbReference type="AlphaFoldDB" id="A0A1I5EQH7"/>
<feature type="signal peptide" evidence="2">
    <location>
        <begin position="1"/>
        <end position="25"/>
    </location>
</feature>
<dbReference type="STRING" id="655353.SAMN04488056_103300"/>
<reference evidence="3 4" key="1">
    <citation type="submission" date="2016-10" db="EMBL/GenBank/DDBJ databases">
        <authorList>
            <person name="de Groot N.N."/>
        </authorList>
    </citation>
    <scope>NUCLEOTIDE SEQUENCE [LARGE SCALE GENOMIC DNA]</scope>
    <source>
        <strain evidence="3 4">CGMCC 1.9157</strain>
    </source>
</reference>
<proteinExistence type="predicted"/>
<sequence>MSVSFSNICKLAAMSALGLALSGCASGPGGLKMPSFGSSNSDAPQAASTAPAASGVTSSARDVANAGTIVDSTTNLILNNAKKINGYCPSVSILGDTNVYQNYARGGEGNPNMLIHQANITQTARECTDMGAEMYIKVGVAGRVLGGPKSGEKDKAVLPLRIVVKQKDNVLYSKLHKVPVMLAPPDRSGLFAKVDEAIAIPMPQERNVQILVGFDSGNK</sequence>
<keyword evidence="4" id="KW-1185">Reference proteome</keyword>
<evidence type="ECO:0000313" key="3">
    <source>
        <dbReference type="EMBL" id="SFO13762.1"/>
    </source>
</evidence>
<name>A0A1I5EQH7_9HYPH</name>
<dbReference type="Proteomes" id="UP000199236">
    <property type="component" value="Unassembled WGS sequence"/>
</dbReference>
<evidence type="ECO:0000256" key="1">
    <source>
        <dbReference type="SAM" id="MobiDB-lite"/>
    </source>
</evidence>
<evidence type="ECO:0000313" key="4">
    <source>
        <dbReference type="Proteomes" id="UP000199236"/>
    </source>
</evidence>
<evidence type="ECO:0000256" key="2">
    <source>
        <dbReference type="SAM" id="SignalP"/>
    </source>
</evidence>
<protein>
    <recommendedName>
        <fullName evidence="5">Lipoprotein</fullName>
    </recommendedName>
</protein>
<feature type="region of interest" description="Disordered" evidence="1">
    <location>
        <begin position="35"/>
        <end position="54"/>
    </location>
</feature>
<dbReference type="EMBL" id="FOVR01000003">
    <property type="protein sequence ID" value="SFO13762.1"/>
    <property type="molecule type" value="Genomic_DNA"/>
</dbReference>
<accession>A0A1I5EQH7</accession>
<evidence type="ECO:0008006" key="5">
    <source>
        <dbReference type="Google" id="ProtNLM"/>
    </source>
</evidence>